<dbReference type="GO" id="GO:0005634">
    <property type="term" value="C:nucleus"/>
    <property type="evidence" value="ECO:0007669"/>
    <property type="project" value="TreeGrafter"/>
</dbReference>
<proteinExistence type="predicted"/>
<sequence>MKTAKRQKVKTVDAPTKLNASTDYTGIKKSTKRTGGQCPKATGQSEQLVVEKDENSIPSSMPQSLCPQLPKEGIYFPETTKRSPVLELDPGQTVHPSAKIKLQLFPLDESTRTGLEKDGHHPYLELILRARKKISSVIKHLNSKWGGSGIALGEPMLFPYDAQLKNVIWTLNDSGISAGDVYAALGSPAIFRLRYGWLSNCGPKKFGVLSTYTPFESCLQSEGIQKGCSSNMGNIYGKGEHILAKIKVFQPINMTGAANAMESEKKYSDKPVGRVYDEVRMDNGLQQSPVLWDDSLTNISIGGLLSEASLQGRFNNSDSKSNGILGLQPNQLISDSFDAFIAAQVNHPQVPRPISNDSRSSILDAEETCHAFSFQKLSSSGKDVLALGGSAYSRSCHPDAVSKSCRYPNLDEINGQAHLPQDHACQESNTDLLLCSQVYNDESSLGLRGIKWTDSLGPFDLGLASS</sequence>
<keyword evidence="3" id="KW-1185">Reference proteome</keyword>
<dbReference type="Proteomes" id="UP001415857">
    <property type="component" value="Unassembled WGS sequence"/>
</dbReference>
<accession>A0AAP0R902</accession>
<evidence type="ECO:0000256" key="1">
    <source>
        <dbReference type="SAM" id="MobiDB-lite"/>
    </source>
</evidence>
<dbReference type="InterPro" id="IPR055315">
    <property type="entry name" value="Cramped-like"/>
</dbReference>
<reference evidence="2 3" key="1">
    <citation type="journal article" date="2024" name="Plant J.">
        <title>Genome sequences and population genomics reveal climatic adaptation and genomic divergence between two closely related sweetgum species.</title>
        <authorList>
            <person name="Xu W.Q."/>
            <person name="Ren C.Q."/>
            <person name="Zhang X.Y."/>
            <person name="Comes H.P."/>
            <person name="Liu X.H."/>
            <person name="Li Y.G."/>
            <person name="Kettle C.J."/>
            <person name="Jalonen R."/>
            <person name="Gaisberger H."/>
            <person name="Ma Y.Z."/>
            <person name="Qiu Y.X."/>
        </authorList>
    </citation>
    <scope>NUCLEOTIDE SEQUENCE [LARGE SCALE GENOMIC DNA]</scope>
    <source>
        <strain evidence="2">Hangzhou</strain>
    </source>
</reference>
<dbReference type="EMBL" id="JBBPBK010000013">
    <property type="protein sequence ID" value="KAK9272233.1"/>
    <property type="molecule type" value="Genomic_DNA"/>
</dbReference>
<comment type="caution">
    <text evidence="2">The sequence shown here is derived from an EMBL/GenBank/DDBJ whole genome shotgun (WGS) entry which is preliminary data.</text>
</comment>
<feature type="region of interest" description="Disordered" evidence="1">
    <location>
        <begin position="24"/>
        <end position="45"/>
    </location>
</feature>
<evidence type="ECO:0008006" key="4">
    <source>
        <dbReference type="Google" id="ProtNLM"/>
    </source>
</evidence>
<protein>
    <recommendedName>
        <fullName evidence="4">TSL-kinase interacting protein 1</fullName>
    </recommendedName>
</protein>
<evidence type="ECO:0000313" key="2">
    <source>
        <dbReference type="EMBL" id="KAK9272233.1"/>
    </source>
</evidence>
<gene>
    <name evidence="2" type="ORF">L1049_002604</name>
</gene>
<dbReference type="GO" id="GO:0003682">
    <property type="term" value="F:chromatin binding"/>
    <property type="evidence" value="ECO:0007669"/>
    <property type="project" value="InterPro"/>
</dbReference>
<name>A0AAP0R902_LIQFO</name>
<dbReference type="GO" id="GO:0007389">
    <property type="term" value="P:pattern specification process"/>
    <property type="evidence" value="ECO:0007669"/>
    <property type="project" value="TreeGrafter"/>
</dbReference>
<organism evidence="2 3">
    <name type="scientific">Liquidambar formosana</name>
    <name type="common">Formosan gum</name>
    <dbReference type="NCBI Taxonomy" id="63359"/>
    <lineage>
        <taxon>Eukaryota</taxon>
        <taxon>Viridiplantae</taxon>
        <taxon>Streptophyta</taxon>
        <taxon>Embryophyta</taxon>
        <taxon>Tracheophyta</taxon>
        <taxon>Spermatophyta</taxon>
        <taxon>Magnoliopsida</taxon>
        <taxon>eudicotyledons</taxon>
        <taxon>Gunneridae</taxon>
        <taxon>Pentapetalae</taxon>
        <taxon>Saxifragales</taxon>
        <taxon>Altingiaceae</taxon>
        <taxon>Liquidambar</taxon>
    </lineage>
</organism>
<dbReference type="PANTHER" id="PTHR21677:SF4">
    <property type="entry name" value="TSL-KINASE INTERACTING-LIKE PROTEIN"/>
    <property type="match status" value="1"/>
</dbReference>
<evidence type="ECO:0000313" key="3">
    <source>
        <dbReference type="Proteomes" id="UP001415857"/>
    </source>
</evidence>
<dbReference type="AlphaFoldDB" id="A0AAP0R902"/>
<dbReference type="PANTHER" id="PTHR21677">
    <property type="entry name" value="CRAMPED PROTEIN"/>
    <property type="match status" value="1"/>
</dbReference>